<dbReference type="AlphaFoldDB" id="W8FD35"/>
<comment type="similarity">
    <text evidence="2">Belongs to the TonB family.</text>
</comment>
<organism evidence="12 13">
    <name type="scientific">Hymenobacter swuensis DY53</name>
    <dbReference type="NCBI Taxonomy" id="1227739"/>
    <lineage>
        <taxon>Bacteria</taxon>
        <taxon>Pseudomonadati</taxon>
        <taxon>Bacteroidota</taxon>
        <taxon>Cytophagia</taxon>
        <taxon>Cytophagales</taxon>
        <taxon>Hymenobacteraceae</taxon>
        <taxon>Hymenobacter</taxon>
    </lineage>
</organism>
<dbReference type="PANTHER" id="PTHR33446">
    <property type="entry name" value="PROTEIN TONB-RELATED"/>
    <property type="match status" value="1"/>
</dbReference>
<dbReference type="Pfam" id="PF03544">
    <property type="entry name" value="TonB_C"/>
    <property type="match status" value="1"/>
</dbReference>
<evidence type="ECO:0000259" key="11">
    <source>
        <dbReference type="PROSITE" id="PS52015"/>
    </source>
</evidence>
<accession>W8FD35</accession>
<evidence type="ECO:0000256" key="1">
    <source>
        <dbReference type="ARBA" id="ARBA00004383"/>
    </source>
</evidence>
<dbReference type="NCBIfam" id="TIGR01352">
    <property type="entry name" value="tonB_Cterm"/>
    <property type="match status" value="1"/>
</dbReference>
<feature type="domain" description="TonB C-terminal" evidence="11">
    <location>
        <begin position="79"/>
        <end position="170"/>
    </location>
</feature>
<dbReference type="eggNOG" id="COG0810">
    <property type="taxonomic scope" value="Bacteria"/>
</dbReference>
<evidence type="ECO:0000313" key="12">
    <source>
        <dbReference type="EMBL" id="AHJ99610.1"/>
    </source>
</evidence>
<dbReference type="RefSeq" id="WP_044003673.1">
    <property type="nucleotide sequence ID" value="NZ_CP007145.1"/>
</dbReference>
<dbReference type="InterPro" id="IPR051045">
    <property type="entry name" value="TonB-dependent_transducer"/>
</dbReference>
<evidence type="ECO:0000256" key="9">
    <source>
        <dbReference type="ARBA" id="ARBA00023136"/>
    </source>
</evidence>
<dbReference type="OrthoDB" id="1039448at2"/>
<dbReference type="GO" id="GO:0055085">
    <property type="term" value="P:transmembrane transport"/>
    <property type="evidence" value="ECO:0007669"/>
    <property type="project" value="InterPro"/>
</dbReference>
<proteinExistence type="inferred from homology"/>
<keyword evidence="9" id="KW-0472">Membrane</keyword>
<evidence type="ECO:0000256" key="8">
    <source>
        <dbReference type="ARBA" id="ARBA00022989"/>
    </source>
</evidence>
<dbReference type="GO" id="GO:0098797">
    <property type="term" value="C:plasma membrane protein complex"/>
    <property type="evidence" value="ECO:0007669"/>
    <property type="project" value="TreeGrafter"/>
</dbReference>
<dbReference type="InterPro" id="IPR037682">
    <property type="entry name" value="TonB_C"/>
</dbReference>
<dbReference type="GO" id="GO:0015031">
    <property type="term" value="P:protein transport"/>
    <property type="evidence" value="ECO:0007669"/>
    <property type="project" value="UniProtKB-KW"/>
</dbReference>
<evidence type="ECO:0000256" key="2">
    <source>
        <dbReference type="ARBA" id="ARBA00006555"/>
    </source>
</evidence>
<dbReference type="SUPFAM" id="SSF74653">
    <property type="entry name" value="TolA/TonB C-terminal domain"/>
    <property type="match status" value="1"/>
</dbReference>
<gene>
    <name evidence="12" type="ORF">Hsw_4015</name>
</gene>
<evidence type="ECO:0000256" key="7">
    <source>
        <dbReference type="ARBA" id="ARBA00022927"/>
    </source>
</evidence>
<evidence type="ECO:0000256" key="6">
    <source>
        <dbReference type="ARBA" id="ARBA00022692"/>
    </source>
</evidence>
<evidence type="ECO:0000256" key="3">
    <source>
        <dbReference type="ARBA" id="ARBA00022448"/>
    </source>
</evidence>
<name>W8FD35_9BACT</name>
<keyword evidence="13" id="KW-1185">Reference proteome</keyword>
<protein>
    <recommendedName>
        <fullName evidence="11">TonB C-terminal domain-containing protein</fullName>
    </recommendedName>
</protein>
<dbReference type="HOGENOM" id="CLU_1568626_0_0_10"/>
<evidence type="ECO:0000313" key="13">
    <source>
        <dbReference type="Proteomes" id="UP000019423"/>
    </source>
</evidence>
<keyword evidence="5" id="KW-0997">Cell inner membrane</keyword>
<evidence type="ECO:0000256" key="4">
    <source>
        <dbReference type="ARBA" id="ARBA00022475"/>
    </source>
</evidence>
<feature type="signal peptide" evidence="10">
    <location>
        <begin position="1"/>
        <end position="22"/>
    </location>
</feature>
<dbReference type="GO" id="GO:0031992">
    <property type="term" value="F:energy transducer activity"/>
    <property type="evidence" value="ECO:0007669"/>
    <property type="project" value="TreeGrafter"/>
</dbReference>
<dbReference type="InterPro" id="IPR006260">
    <property type="entry name" value="TonB/TolA_C"/>
</dbReference>
<dbReference type="Gene3D" id="3.30.1150.10">
    <property type="match status" value="1"/>
</dbReference>
<dbReference type="EMBL" id="CP007145">
    <property type="protein sequence ID" value="AHJ99610.1"/>
    <property type="molecule type" value="Genomic_DNA"/>
</dbReference>
<keyword evidence="8" id="KW-1133">Transmembrane helix</keyword>
<keyword evidence="10" id="KW-0732">Signal</keyword>
<keyword evidence="4" id="KW-1003">Cell membrane</keyword>
<evidence type="ECO:0000256" key="10">
    <source>
        <dbReference type="SAM" id="SignalP"/>
    </source>
</evidence>
<dbReference type="STRING" id="1227739.Hsw_4015"/>
<keyword evidence="6" id="KW-0812">Transmembrane</keyword>
<comment type="subcellular location">
    <subcellularLocation>
        <location evidence="1">Cell inner membrane</location>
        <topology evidence="1">Single-pass membrane protein</topology>
        <orientation evidence="1">Periplasmic side</orientation>
    </subcellularLocation>
</comment>
<reference evidence="12 13" key="1">
    <citation type="submission" date="2014-01" db="EMBL/GenBank/DDBJ databases">
        <title>Complete genome sequence of ionizing-radiation resistance bacterium Hymenobacter swuensis DY53.</title>
        <authorList>
            <person name="Jung J.-H."/>
            <person name="Jeong S.-W."/>
            <person name="Joe M.-H."/>
            <person name="Cho y.-j."/>
            <person name="Kim M.-K."/>
            <person name="Lim S.-Y."/>
        </authorList>
    </citation>
    <scope>NUCLEOTIDE SEQUENCE [LARGE SCALE GENOMIC DNA]</scope>
    <source>
        <strain evidence="12 13">DY53</strain>
    </source>
</reference>
<dbReference type="PATRIC" id="fig|1227739.3.peg.4163"/>
<sequence length="170" mass="18824">MNSLSRLLVILLAVLFYQTVAAQELADTVGLRSKPLELKIEPLAEDGLSGVITLETYQAIGKGGPVMICEVMPTYLKRNKKDNLLLFIQQNVQWPSMGLRMQVEGKVHVSFIVGTDGKVYRTKVLKGIHPAFDAEALRVVQLLNGHFSPAICGGIARPHEMVFPVYFAFK</sequence>
<evidence type="ECO:0000256" key="5">
    <source>
        <dbReference type="ARBA" id="ARBA00022519"/>
    </source>
</evidence>
<dbReference type="PROSITE" id="PS52015">
    <property type="entry name" value="TONB_CTD"/>
    <property type="match status" value="1"/>
</dbReference>
<dbReference type="PANTHER" id="PTHR33446:SF2">
    <property type="entry name" value="PROTEIN TONB"/>
    <property type="match status" value="1"/>
</dbReference>
<dbReference type="Proteomes" id="UP000019423">
    <property type="component" value="Chromosome"/>
</dbReference>
<keyword evidence="3" id="KW-0813">Transport</keyword>
<feature type="chain" id="PRO_5004908565" description="TonB C-terminal domain-containing protein" evidence="10">
    <location>
        <begin position="23"/>
        <end position="170"/>
    </location>
</feature>
<dbReference type="KEGG" id="hsw:Hsw_4015"/>
<keyword evidence="7" id="KW-0653">Protein transport</keyword>